<dbReference type="Gene3D" id="3.30.360.10">
    <property type="entry name" value="Dihydrodipicolinate Reductase, domain 2"/>
    <property type="match status" value="1"/>
</dbReference>
<dbReference type="InterPro" id="IPR000683">
    <property type="entry name" value="Gfo/Idh/MocA-like_OxRdtase_N"/>
</dbReference>
<dbReference type="PANTHER" id="PTHR22604">
    <property type="entry name" value="OXIDOREDUCTASES"/>
    <property type="match status" value="1"/>
</dbReference>
<gene>
    <name evidence="6" type="ordered locus">Deipr_1742</name>
</gene>
<dbReference type="GO" id="GO:0000166">
    <property type="term" value="F:nucleotide binding"/>
    <property type="evidence" value="ECO:0007669"/>
    <property type="project" value="InterPro"/>
</dbReference>
<evidence type="ECO:0000259" key="4">
    <source>
        <dbReference type="Pfam" id="PF01408"/>
    </source>
</evidence>
<dbReference type="GO" id="GO:0047061">
    <property type="term" value="F:glucose-fructose oxidoreductase activity"/>
    <property type="evidence" value="ECO:0007669"/>
    <property type="project" value="UniProtKB-EC"/>
</dbReference>
<dbReference type="HOGENOM" id="CLU_023194_5_1_0"/>
<dbReference type="SUPFAM" id="SSF51735">
    <property type="entry name" value="NAD(P)-binding Rossmann-fold domains"/>
    <property type="match status" value="1"/>
</dbReference>
<dbReference type="Proteomes" id="UP000007718">
    <property type="component" value="Chromosome"/>
</dbReference>
<feature type="domain" description="Gfo/Idh/MocA-like oxidoreductase N-terminal" evidence="4">
    <location>
        <begin position="34"/>
        <end position="156"/>
    </location>
</feature>
<dbReference type="PRINTS" id="PR01775">
    <property type="entry name" value="GLFROXRDTASE"/>
</dbReference>
<evidence type="ECO:0000313" key="6">
    <source>
        <dbReference type="EMBL" id="ADY26875.1"/>
    </source>
</evidence>
<dbReference type="Pfam" id="PF01408">
    <property type="entry name" value="GFO_IDH_MocA"/>
    <property type="match status" value="1"/>
</dbReference>
<evidence type="ECO:0000259" key="5">
    <source>
        <dbReference type="Pfam" id="PF22725"/>
    </source>
</evidence>
<reference evidence="7" key="1">
    <citation type="submission" date="2011-02" db="EMBL/GenBank/DDBJ databases">
        <title>The complete sequence of chromosome of Deinococcus proteolyticus DSM 20540.</title>
        <authorList>
            <consortium name="US DOE Joint Genome Institute (JGI-PGF)"/>
            <person name="Lucas S."/>
            <person name="Copeland A."/>
            <person name="Lapidus A."/>
            <person name="Bruce D."/>
            <person name="Goodwin L."/>
            <person name="Pitluck S."/>
            <person name="Kyrpides N."/>
            <person name="Mavromatis K."/>
            <person name="Pagani I."/>
            <person name="Ivanova N."/>
            <person name="Ovchinnikova G."/>
            <person name="Zeytun A."/>
            <person name="Detter J.C."/>
            <person name="Han C."/>
            <person name="Land M."/>
            <person name="Hauser L."/>
            <person name="Markowitz V."/>
            <person name="Cheng J.-F."/>
            <person name="Hugenholtz P."/>
            <person name="Woyke T."/>
            <person name="Wu D."/>
            <person name="Pukall R."/>
            <person name="Steenblock K."/>
            <person name="Brambilla E."/>
            <person name="Klenk H.-P."/>
            <person name="Eisen J.A."/>
        </authorList>
    </citation>
    <scope>NUCLEOTIDE SEQUENCE [LARGE SCALE GENOMIC DNA]</scope>
    <source>
        <strain evidence="7">ATCC 35074 / DSM 20540 / JCM 6276 / NBRC 101906 / NCIMB 13154 / VKM Ac-1939 / CCM 2703 / MRP</strain>
    </source>
</reference>
<dbReference type="InterPro" id="IPR036291">
    <property type="entry name" value="NAD(P)-bd_dom_sf"/>
</dbReference>
<name>F0RL83_DEIPM</name>
<dbReference type="EMBL" id="CP002536">
    <property type="protein sequence ID" value="ADY26875.1"/>
    <property type="molecule type" value="Genomic_DNA"/>
</dbReference>
<proteinExistence type="inferred from homology"/>
<dbReference type="SUPFAM" id="SSF55347">
    <property type="entry name" value="Glyceraldehyde-3-phosphate dehydrogenase-like, C-terminal domain"/>
    <property type="match status" value="1"/>
</dbReference>
<dbReference type="EC" id="1.1.99.28" evidence="6"/>
<dbReference type="PANTHER" id="PTHR22604:SF105">
    <property type="entry name" value="TRANS-1,2-DIHYDROBENZENE-1,2-DIOL DEHYDROGENASE"/>
    <property type="match status" value="1"/>
</dbReference>
<dbReference type="InterPro" id="IPR008354">
    <property type="entry name" value="Glc-Fru_OxRdtase_bac"/>
</dbReference>
<dbReference type="STRING" id="693977.Deipr_1742"/>
<dbReference type="InterPro" id="IPR050984">
    <property type="entry name" value="Gfo/Idh/MocA_domain"/>
</dbReference>
<dbReference type="InterPro" id="IPR055170">
    <property type="entry name" value="GFO_IDH_MocA-like_dom"/>
</dbReference>
<protein>
    <submittedName>
        <fullName evidence="6">Glucose-fructose oxidoreductase</fullName>
        <ecNumber evidence="6">1.1.99.28</ecNumber>
    </submittedName>
</protein>
<evidence type="ECO:0000313" key="7">
    <source>
        <dbReference type="Proteomes" id="UP000007718"/>
    </source>
</evidence>
<sequence>MCRPGRIKPVPRYGEPMPLKPEIPRPEAERQRVGYAVVGLGKLTAEELIPAIRTSRHAFLAALVTSEKDKGVALAHANDLTEDDVYTYGEFERLAERDDVEAVFIVLPNSMHREFVERAARMGKHVLCEKPLSTNVADAQAMVDACREAGVLLMTAYRCQYTPEHWAVREAVHSGRLGTVRTIDSIHSHTEHDPEAWRMRMEYAGGGPLVDVGIYSLNIIRFVLGKEPLWVFADANRPQGDPRFAEIEERVSWMMGFEGGIVANCHTSYGSRDTSTLRVVGEAAKVELDPAFNYGCLRLTLTDTEAAHQPRFPYYDQFGNEVDHFAQCIREGKIPWTPGEEGVADHIVMDAIYESARTGKRVDLPAVAELDASRGERQPDLPGQG</sequence>
<feature type="domain" description="GFO/IDH/MocA-like oxidoreductase" evidence="5">
    <location>
        <begin position="167"/>
        <end position="286"/>
    </location>
</feature>
<comment type="similarity">
    <text evidence="1">Belongs to the Gfo/Idh/MocA family.</text>
</comment>
<feature type="region of interest" description="Disordered" evidence="3">
    <location>
        <begin position="1"/>
        <end position="23"/>
    </location>
</feature>
<organism evidence="6 7">
    <name type="scientific">Deinococcus proteolyticus (strain ATCC 35074 / DSM 20540 / JCM 6276 / NBRC 101906 / NCIMB 13154 / VKM Ac-1939 / CCM 2703 / MRP)</name>
    <dbReference type="NCBI Taxonomy" id="693977"/>
    <lineage>
        <taxon>Bacteria</taxon>
        <taxon>Thermotogati</taxon>
        <taxon>Deinococcota</taxon>
        <taxon>Deinococci</taxon>
        <taxon>Deinococcales</taxon>
        <taxon>Deinococcaceae</taxon>
        <taxon>Deinococcus</taxon>
    </lineage>
</organism>
<dbReference type="eggNOG" id="COG0673">
    <property type="taxonomic scope" value="Bacteria"/>
</dbReference>
<accession>F0RL83</accession>
<evidence type="ECO:0000256" key="2">
    <source>
        <dbReference type="ARBA" id="ARBA00023002"/>
    </source>
</evidence>
<evidence type="ECO:0000256" key="3">
    <source>
        <dbReference type="SAM" id="MobiDB-lite"/>
    </source>
</evidence>
<keyword evidence="7" id="KW-1185">Reference proteome</keyword>
<evidence type="ECO:0000256" key="1">
    <source>
        <dbReference type="ARBA" id="ARBA00010928"/>
    </source>
</evidence>
<dbReference type="AlphaFoldDB" id="F0RL83"/>
<dbReference type="Gene3D" id="3.40.50.720">
    <property type="entry name" value="NAD(P)-binding Rossmann-like Domain"/>
    <property type="match status" value="1"/>
</dbReference>
<keyword evidence="2 6" id="KW-0560">Oxidoreductase</keyword>
<reference evidence="6 7" key="2">
    <citation type="journal article" date="2012" name="Stand. Genomic Sci.">
        <title>Complete genome sequence of the orange-red pigmented, radioresistant Deinococcus proteolyticus type strain (MRP(T)).</title>
        <authorList>
            <person name="Copeland A."/>
            <person name="Zeytun A."/>
            <person name="Yassawong M."/>
            <person name="Nolan M."/>
            <person name="Lucas S."/>
            <person name="Hammon N."/>
            <person name="Deshpande S."/>
            <person name="Cheng J.F."/>
            <person name="Han C."/>
            <person name="Tapia R."/>
            <person name="Goodwin L.A."/>
            <person name="Pitluck S."/>
            <person name="Mavromatis K."/>
            <person name="Liolios K."/>
            <person name="Pagani I."/>
            <person name="Ivanova N."/>
            <person name="Mikhailova N."/>
            <person name="Pati A."/>
            <person name="Chen A."/>
            <person name="Palaniappan K."/>
            <person name="Land M."/>
            <person name="Hauser L."/>
            <person name="Jeffries C.D."/>
            <person name="Brambilla E.M."/>
            <person name="Rohde M."/>
            <person name="Sikorski J."/>
            <person name="Pukall R."/>
            <person name="Goker M."/>
            <person name="Detter J.C."/>
            <person name="Woyke T."/>
            <person name="Bristow J."/>
            <person name="Eisen J.A."/>
            <person name="Markowitz V."/>
            <person name="Hugenholtz P."/>
            <person name="Kyrpides N.C."/>
            <person name="Klenk H.P."/>
            <person name="Lapidus A."/>
        </authorList>
    </citation>
    <scope>NUCLEOTIDE SEQUENCE [LARGE SCALE GENOMIC DNA]</scope>
    <source>
        <strain evidence="7">ATCC 35074 / DSM 20540 / JCM 6276 / NBRC 101906 / NCIMB 13154 / VKM Ac-1939 / CCM 2703 / MRP</strain>
    </source>
</reference>
<dbReference type="Pfam" id="PF22725">
    <property type="entry name" value="GFO_IDH_MocA_C3"/>
    <property type="match status" value="1"/>
</dbReference>
<dbReference type="KEGG" id="dpt:Deipr_1742"/>